<gene>
    <name evidence="2" type="ORF">CKAH01_17360</name>
</gene>
<comment type="caution">
    <text evidence="2">The sequence shown here is derived from an EMBL/GenBank/DDBJ whole genome shotgun (WGS) entry which is preliminary data.</text>
</comment>
<organism evidence="2 3">
    <name type="scientific">Colletotrichum kahawae</name>
    <name type="common">Coffee berry disease fungus</name>
    <dbReference type="NCBI Taxonomy" id="34407"/>
    <lineage>
        <taxon>Eukaryota</taxon>
        <taxon>Fungi</taxon>
        <taxon>Dikarya</taxon>
        <taxon>Ascomycota</taxon>
        <taxon>Pezizomycotina</taxon>
        <taxon>Sordariomycetes</taxon>
        <taxon>Hypocreomycetidae</taxon>
        <taxon>Glomerellales</taxon>
        <taxon>Glomerellaceae</taxon>
        <taxon>Colletotrichum</taxon>
        <taxon>Colletotrichum gloeosporioides species complex</taxon>
    </lineage>
</organism>
<sequence length="37" mass="4310">MLKILPIYSLSILLLIIKHLRKLYSIEIKSSLLNSKN</sequence>
<protein>
    <recommendedName>
        <fullName evidence="1">Rho-GAP domain-containing protein</fullName>
    </recommendedName>
</protein>
<accession>A0AAE0D4I6</accession>
<feature type="domain" description="Rho-GAP" evidence="1">
    <location>
        <begin position="1"/>
        <end position="37"/>
    </location>
</feature>
<evidence type="ECO:0000313" key="3">
    <source>
        <dbReference type="Proteomes" id="UP001281614"/>
    </source>
</evidence>
<dbReference type="AlphaFoldDB" id="A0AAE0D4I6"/>
<dbReference type="GO" id="GO:0007165">
    <property type="term" value="P:signal transduction"/>
    <property type="evidence" value="ECO:0007669"/>
    <property type="project" value="InterPro"/>
</dbReference>
<reference evidence="2" key="1">
    <citation type="submission" date="2023-02" db="EMBL/GenBank/DDBJ databases">
        <title>Colletotrichum kahawae CIFC_Que2 genome sequencing and assembly.</title>
        <authorList>
            <person name="Baroncelli R."/>
        </authorList>
    </citation>
    <scope>NUCLEOTIDE SEQUENCE</scope>
    <source>
        <strain evidence="2">CIFC_Que2</strain>
    </source>
</reference>
<dbReference type="InterPro" id="IPR000198">
    <property type="entry name" value="RhoGAP_dom"/>
</dbReference>
<evidence type="ECO:0000313" key="2">
    <source>
        <dbReference type="EMBL" id="KAK2754764.1"/>
    </source>
</evidence>
<dbReference type="Proteomes" id="UP001281614">
    <property type="component" value="Unassembled WGS sequence"/>
</dbReference>
<evidence type="ECO:0000259" key="1">
    <source>
        <dbReference type="PROSITE" id="PS50238"/>
    </source>
</evidence>
<dbReference type="PROSITE" id="PS50238">
    <property type="entry name" value="RHOGAP"/>
    <property type="match status" value="1"/>
</dbReference>
<name>A0AAE0D4I6_COLKA</name>
<proteinExistence type="predicted"/>
<dbReference type="EMBL" id="VYYT01000224">
    <property type="protein sequence ID" value="KAK2754764.1"/>
    <property type="molecule type" value="Genomic_DNA"/>
</dbReference>
<keyword evidence="3" id="KW-1185">Reference proteome</keyword>